<dbReference type="SUPFAM" id="SSF52833">
    <property type="entry name" value="Thioredoxin-like"/>
    <property type="match status" value="1"/>
</dbReference>
<name>A0A1G8ZFL5_9PROT</name>
<dbReference type="InterPro" id="IPR013766">
    <property type="entry name" value="Thioredoxin_domain"/>
</dbReference>
<evidence type="ECO:0000259" key="2">
    <source>
        <dbReference type="Pfam" id="PF00085"/>
    </source>
</evidence>
<dbReference type="EMBL" id="FNFX01000001">
    <property type="protein sequence ID" value="SDK13205.1"/>
    <property type="molecule type" value="Genomic_DNA"/>
</dbReference>
<sequence>MNTEPMSCTPVTIGNQSQFNHWVTANDFLVLLFTAKWCHPCQPFAVVFTEVAGRYPQILFAVADIDVATDLTANFQVRQVPALMVIRERVVVDMVTGAMHAHELNHHVQMWQALDMASMTAHFEQKMTAGK</sequence>
<dbReference type="AlphaFoldDB" id="A0A1G8ZFL5"/>
<dbReference type="RefSeq" id="WP_245652561.1">
    <property type="nucleotide sequence ID" value="NZ_FNFX01000001.1"/>
</dbReference>
<feature type="domain" description="Thioredoxin" evidence="2">
    <location>
        <begin position="14"/>
        <end position="108"/>
    </location>
</feature>
<dbReference type="Pfam" id="PF00085">
    <property type="entry name" value="Thioredoxin"/>
    <property type="match status" value="1"/>
</dbReference>
<evidence type="ECO:0000256" key="1">
    <source>
        <dbReference type="ARBA" id="ARBA00023157"/>
    </source>
</evidence>
<organism evidence="3 4">
    <name type="scientific">Methylophilus rhizosphaerae</name>
    <dbReference type="NCBI Taxonomy" id="492660"/>
    <lineage>
        <taxon>Bacteria</taxon>
        <taxon>Pseudomonadati</taxon>
        <taxon>Pseudomonadota</taxon>
        <taxon>Betaproteobacteria</taxon>
        <taxon>Nitrosomonadales</taxon>
        <taxon>Methylophilaceae</taxon>
        <taxon>Methylophilus</taxon>
    </lineage>
</organism>
<dbReference type="CDD" id="cd02947">
    <property type="entry name" value="TRX_family"/>
    <property type="match status" value="1"/>
</dbReference>
<protein>
    <submittedName>
        <fullName evidence="3">Thioredoxin 1</fullName>
    </submittedName>
</protein>
<gene>
    <name evidence="3" type="ORF">SAMN05192566_0246</name>
</gene>
<accession>A0A1G8ZFL5</accession>
<dbReference type="Gene3D" id="3.40.30.10">
    <property type="entry name" value="Glutaredoxin"/>
    <property type="match status" value="1"/>
</dbReference>
<evidence type="ECO:0000313" key="3">
    <source>
        <dbReference type="EMBL" id="SDK13205.1"/>
    </source>
</evidence>
<dbReference type="Proteomes" id="UP000198629">
    <property type="component" value="Unassembled WGS sequence"/>
</dbReference>
<keyword evidence="1" id="KW-1015">Disulfide bond</keyword>
<proteinExistence type="predicted"/>
<dbReference type="PANTHER" id="PTHR46115">
    <property type="entry name" value="THIOREDOXIN-LIKE PROTEIN 1"/>
    <property type="match status" value="1"/>
</dbReference>
<reference evidence="4" key="1">
    <citation type="submission" date="2016-10" db="EMBL/GenBank/DDBJ databases">
        <authorList>
            <person name="Varghese N."/>
            <person name="Submissions S."/>
        </authorList>
    </citation>
    <scope>NUCLEOTIDE SEQUENCE [LARGE SCALE GENOMIC DNA]</scope>
    <source>
        <strain evidence="4">CBMB127</strain>
    </source>
</reference>
<evidence type="ECO:0000313" key="4">
    <source>
        <dbReference type="Proteomes" id="UP000198629"/>
    </source>
</evidence>
<keyword evidence="4" id="KW-1185">Reference proteome</keyword>
<dbReference type="InterPro" id="IPR036249">
    <property type="entry name" value="Thioredoxin-like_sf"/>
</dbReference>
<dbReference type="STRING" id="492660.SAMN05192566_0246"/>